<proteinExistence type="predicted"/>
<dbReference type="EMBL" id="BSSD01000001">
    <property type="protein sequence ID" value="GLW89634.1"/>
    <property type="molecule type" value="Genomic_DNA"/>
</dbReference>
<gene>
    <name evidence="1" type="ORF">Aglo03_04500</name>
</gene>
<comment type="caution">
    <text evidence="1">The sequence shown here is derived from an EMBL/GenBank/DDBJ whole genome shotgun (WGS) entry which is preliminary data.</text>
</comment>
<keyword evidence="2" id="KW-1185">Reference proteome</keyword>
<evidence type="ECO:0000313" key="1">
    <source>
        <dbReference type="EMBL" id="GLW89634.1"/>
    </source>
</evidence>
<name>A0A9W6QJG7_9PSEU</name>
<protein>
    <submittedName>
        <fullName evidence="1">Uncharacterized protein</fullName>
    </submittedName>
</protein>
<reference evidence="1" key="1">
    <citation type="submission" date="2023-02" db="EMBL/GenBank/DDBJ databases">
        <title>Actinokineospora globicatena NBRC 15670.</title>
        <authorList>
            <person name="Ichikawa N."/>
            <person name="Sato H."/>
            <person name="Tonouchi N."/>
        </authorList>
    </citation>
    <scope>NUCLEOTIDE SEQUENCE</scope>
    <source>
        <strain evidence="1">NBRC 15670</strain>
    </source>
</reference>
<organism evidence="1 2">
    <name type="scientific">Actinokineospora globicatena</name>
    <dbReference type="NCBI Taxonomy" id="103729"/>
    <lineage>
        <taxon>Bacteria</taxon>
        <taxon>Bacillati</taxon>
        <taxon>Actinomycetota</taxon>
        <taxon>Actinomycetes</taxon>
        <taxon>Pseudonocardiales</taxon>
        <taxon>Pseudonocardiaceae</taxon>
        <taxon>Actinokineospora</taxon>
    </lineage>
</organism>
<accession>A0A9W6QJG7</accession>
<evidence type="ECO:0000313" key="2">
    <source>
        <dbReference type="Proteomes" id="UP001165042"/>
    </source>
</evidence>
<dbReference type="Proteomes" id="UP001165042">
    <property type="component" value="Unassembled WGS sequence"/>
</dbReference>
<sequence>MTCFCDTLLAELLDLADARVRVVGQPVAGWIDSGNLKPKPNQKIGGSTERC</sequence>
<dbReference type="AlphaFoldDB" id="A0A9W6QJG7"/>
<dbReference type="RefSeq" id="WP_285607027.1">
    <property type="nucleotide sequence ID" value="NZ_BSSD01000001.1"/>
</dbReference>